<dbReference type="EMBL" id="DS989857">
    <property type="protein sequence ID" value="EDX73460.1"/>
    <property type="molecule type" value="Genomic_DNA"/>
</dbReference>
<dbReference type="Pfam" id="PF22727">
    <property type="entry name" value="NCH2"/>
    <property type="match status" value="1"/>
</dbReference>
<dbReference type="PROSITE" id="PS50837">
    <property type="entry name" value="NACHT"/>
    <property type="match status" value="1"/>
</dbReference>
<dbReference type="SUPFAM" id="SSF52540">
    <property type="entry name" value="P-loop containing nucleoside triphosphate hydrolases"/>
    <property type="match status" value="1"/>
</dbReference>
<accession>B4VX71</accession>
<dbReference type="RefSeq" id="WP_006103147.1">
    <property type="nucleotide sequence ID" value="NZ_DS989857.1"/>
</dbReference>
<dbReference type="Proteomes" id="UP000003835">
    <property type="component" value="Unassembled WGS sequence"/>
</dbReference>
<gene>
    <name evidence="2" type="ORF">MC7420_3634</name>
</gene>
<dbReference type="Pfam" id="PF05729">
    <property type="entry name" value="NACHT"/>
    <property type="match status" value="1"/>
</dbReference>
<feature type="domain" description="NACHT" evidence="1">
    <location>
        <begin position="180"/>
        <end position="271"/>
    </location>
</feature>
<dbReference type="InterPro" id="IPR054501">
    <property type="entry name" value="NCH2"/>
</dbReference>
<name>B4VX71_9CYAN</name>
<dbReference type="AlphaFoldDB" id="B4VX71"/>
<dbReference type="InterPro" id="IPR027417">
    <property type="entry name" value="P-loop_NTPase"/>
</dbReference>
<protein>
    <submittedName>
        <fullName evidence="2">NACHT domain family</fullName>
    </submittedName>
</protein>
<dbReference type="PANTHER" id="PTHR46844:SF1">
    <property type="entry name" value="SLR5058 PROTEIN"/>
    <property type="match status" value="1"/>
</dbReference>
<keyword evidence="3" id="KW-1185">Reference proteome</keyword>
<dbReference type="STRING" id="118168.MC7420_3634"/>
<evidence type="ECO:0000313" key="3">
    <source>
        <dbReference type="Proteomes" id="UP000003835"/>
    </source>
</evidence>
<dbReference type="InterPro" id="IPR007111">
    <property type="entry name" value="NACHT_NTPase"/>
</dbReference>
<dbReference type="PANTHER" id="PTHR46844">
    <property type="entry name" value="SLR5058 PROTEIN"/>
    <property type="match status" value="1"/>
</dbReference>
<dbReference type="eggNOG" id="COG5635">
    <property type="taxonomic scope" value="Bacteria"/>
</dbReference>
<organism evidence="2 3">
    <name type="scientific">Coleofasciculus chthonoplastes PCC 7420</name>
    <dbReference type="NCBI Taxonomy" id="118168"/>
    <lineage>
        <taxon>Bacteria</taxon>
        <taxon>Bacillati</taxon>
        <taxon>Cyanobacteriota</taxon>
        <taxon>Cyanophyceae</taxon>
        <taxon>Coleofasciculales</taxon>
        <taxon>Coleofasciculaceae</taxon>
        <taxon>Coleofasciculus</taxon>
    </lineage>
</organism>
<dbReference type="HOGENOM" id="CLU_016337_1_0_3"/>
<evidence type="ECO:0000259" key="1">
    <source>
        <dbReference type="PROSITE" id="PS50837"/>
    </source>
</evidence>
<proteinExistence type="predicted"/>
<sequence length="783" mass="89125">MARRSLKASTEGIQKAKQAFLRKGWTQEYLAGEVGLETRQPIWKFFKGKPVDHHVFIEICFRLDLDLDEIAALPSTANPHPKPNVQTIDNDINTLVNQVRQKHHDKLHHQCGTLRLLDITRPIDLDELYVDVNILEEISSQRWLDLNDLQGDKSKDFDRLGLGNVRLEGLAGLKAVERYGKLMVLGKPGAGKTTFLQHLAIQCNTGKFKPEQVPIFIRLKNFAEDACCENNGNLFNYITQEFERCQVTAPELETVLNQGRALLLLDGLDEVPDTWSDAVIRQIRQLADHYYKNQIIITCRIAAKEYRFPGFTEVELADFKRPQIEQFVKNWFIAVARNKPASGLKKAALFLEQLESPENQPIRELATTPVLLNLSCLVFQTKTEFPKKRCDLYKQGLDLLLIRWDEARGIKRDDIYRNLSLSHKLQLLSQIAAITFEQGDYFFTESTLVHLIGDYLQQQLGDRLDLATLELDSAAVLKSIEAQHGLLVERARGIYSFSHLTFQEYFTARAIVADAETSIPQLLFHFTEKRWREVILLTAQMLPHADGMIQCLKQQIDALVVAEVEKPHKNERSPAKLSPAEPTAQTLPGLLDWVRKKALTVTTSYKSAAVRAFYLTLALPPNHRLAGDSTLALAIDPRLAGELAGDIGLDLALTQALAVAIALTPDLVDDRLNALHLALELDYLTQDTPLSTALRQLKQQLPNCQDDKDKIQQWWRQHSQEWVAQLRSVMIDHRNIGYEWHLGALWQKRFDSYDYANRLIVDCLKSNCQLTATVRQEIETTLL</sequence>
<dbReference type="OrthoDB" id="448481at2"/>
<reference evidence="2 3" key="1">
    <citation type="submission" date="2008-07" db="EMBL/GenBank/DDBJ databases">
        <authorList>
            <person name="Tandeau de Marsac N."/>
            <person name="Ferriera S."/>
            <person name="Johnson J."/>
            <person name="Kravitz S."/>
            <person name="Beeson K."/>
            <person name="Sutton G."/>
            <person name="Rogers Y.-H."/>
            <person name="Friedman R."/>
            <person name="Frazier M."/>
            <person name="Venter J.C."/>
        </authorList>
    </citation>
    <scope>NUCLEOTIDE SEQUENCE [LARGE SCALE GENOMIC DNA]</scope>
    <source>
        <strain evidence="2 3">PCC 7420</strain>
    </source>
</reference>
<dbReference type="Gene3D" id="3.40.50.300">
    <property type="entry name" value="P-loop containing nucleotide triphosphate hydrolases"/>
    <property type="match status" value="1"/>
</dbReference>
<evidence type="ECO:0000313" key="2">
    <source>
        <dbReference type="EMBL" id="EDX73460.1"/>
    </source>
</evidence>